<evidence type="ECO:0000256" key="5">
    <source>
        <dbReference type="ARBA" id="ARBA00022840"/>
    </source>
</evidence>
<comment type="caution">
    <text evidence="11">The sequence shown here is derived from an EMBL/GenBank/DDBJ whole genome shotgun (WGS) entry which is preliminary data.</text>
</comment>
<dbReference type="GO" id="GO:0016787">
    <property type="term" value="F:hydrolase activity"/>
    <property type="evidence" value="ECO:0007669"/>
    <property type="project" value="UniProtKB-KW"/>
</dbReference>
<sequence length="491" mass="54982">MCEPCSEFRVEKPFLSSAASQSGELDILCRPGRLLSTCPRLRNIEWDLSQLPVFEKNFYLEHPDVAARSEEDADRWRREKGIKIEGSGVPKPVYTFEEASMPDYVLTEVMKCGFASPTPIQAQGWPMALLGRDMIGISRTGSGKTLAFLLPGMIHINAQPYLQPGDGPIVLVLAPTRELAVQIKEECDKFGRSSDIKNTCVYGGAPKRQQADELRRGVEIVIATPGRLIDFLENGTTNLRRVTYLVLDEADRMLDMGFEPQLRKIVSQIRPDRQTLMWSATWPPEVRQMADDFLKDYYQVTVGSLELAANKDITQYVEVVQDMDKYNRLLQFLQQHGVEKTLVFVETKKGCDTLARSLQHDNYPARCIHGDKSQDERDWVLKDFRAGKCPLLVATDVAARGLDIKDIVFVVNFDFPGNLPDYVHRIGRCGRAGQQGTSLSFFTAKSAKLATGLIKLLQDANQKIPPDLAQFQGMGGPSGGAGGVYGRYRRR</sequence>
<evidence type="ECO:0000259" key="9">
    <source>
        <dbReference type="PROSITE" id="PS51194"/>
    </source>
</evidence>
<dbReference type="InterPro" id="IPR014014">
    <property type="entry name" value="RNA_helicase_DEAD_Q_motif"/>
</dbReference>
<dbReference type="FunFam" id="3.40.50.300:FF:000079">
    <property type="entry name" value="probable ATP-dependent RNA helicase DDX17"/>
    <property type="match status" value="1"/>
</dbReference>
<dbReference type="Pfam" id="PF00271">
    <property type="entry name" value="Helicase_C"/>
    <property type="match status" value="1"/>
</dbReference>
<dbReference type="InterPro" id="IPR014001">
    <property type="entry name" value="Helicase_ATP-bd"/>
</dbReference>
<feature type="domain" description="Helicase C-terminal" evidence="9">
    <location>
        <begin position="312"/>
        <end position="472"/>
    </location>
</feature>
<evidence type="ECO:0000256" key="3">
    <source>
        <dbReference type="ARBA" id="ARBA00022801"/>
    </source>
</evidence>
<evidence type="ECO:0000256" key="6">
    <source>
        <dbReference type="PROSITE-ProRule" id="PRU00552"/>
    </source>
</evidence>
<dbReference type="EC" id="3.6.4.13" evidence="1"/>
<dbReference type="PANTHER" id="PTHR47958">
    <property type="entry name" value="ATP-DEPENDENT RNA HELICASE DBP3"/>
    <property type="match status" value="1"/>
</dbReference>
<gene>
    <name evidence="11" type="ORF">CTAYLR_002811</name>
</gene>
<evidence type="ECO:0000259" key="8">
    <source>
        <dbReference type="PROSITE" id="PS51192"/>
    </source>
</evidence>
<dbReference type="Proteomes" id="UP001230188">
    <property type="component" value="Unassembled WGS sequence"/>
</dbReference>
<dbReference type="PROSITE" id="PS51192">
    <property type="entry name" value="HELICASE_ATP_BIND_1"/>
    <property type="match status" value="1"/>
</dbReference>
<feature type="domain" description="Helicase ATP-binding" evidence="8">
    <location>
        <begin position="125"/>
        <end position="300"/>
    </location>
</feature>
<accession>A0AAD7XKZ1</accession>
<dbReference type="SMART" id="SM00490">
    <property type="entry name" value="HELICc"/>
    <property type="match status" value="1"/>
</dbReference>
<feature type="domain" description="DEAD-box RNA helicase Q" evidence="10">
    <location>
        <begin position="94"/>
        <end position="122"/>
    </location>
</feature>
<evidence type="ECO:0000313" key="12">
    <source>
        <dbReference type="Proteomes" id="UP001230188"/>
    </source>
</evidence>
<evidence type="ECO:0000259" key="10">
    <source>
        <dbReference type="PROSITE" id="PS51195"/>
    </source>
</evidence>
<dbReference type="CDD" id="cd18787">
    <property type="entry name" value="SF2_C_DEAD"/>
    <property type="match status" value="1"/>
</dbReference>
<dbReference type="Pfam" id="PF00270">
    <property type="entry name" value="DEAD"/>
    <property type="match status" value="1"/>
</dbReference>
<dbReference type="FunFam" id="3.40.50.300:FF:000008">
    <property type="entry name" value="ATP-dependent RNA helicase RhlB"/>
    <property type="match status" value="1"/>
</dbReference>
<dbReference type="GO" id="GO:0003724">
    <property type="term" value="F:RNA helicase activity"/>
    <property type="evidence" value="ECO:0007669"/>
    <property type="project" value="UniProtKB-EC"/>
</dbReference>
<dbReference type="PROSITE" id="PS00039">
    <property type="entry name" value="DEAD_ATP_HELICASE"/>
    <property type="match status" value="1"/>
</dbReference>
<dbReference type="SMART" id="SM00487">
    <property type="entry name" value="DEXDc"/>
    <property type="match status" value="1"/>
</dbReference>
<dbReference type="InterPro" id="IPR011545">
    <property type="entry name" value="DEAD/DEAH_box_helicase_dom"/>
</dbReference>
<dbReference type="InterPro" id="IPR001650">
    <property type="entry name" value="Helicase_C-like"/>
</dbReference>
<dbReference type="PROSITE" id="PS51194">
    <property type="entry name" value="HELICASE_CTER"/>
    <property type="match status" value="1"/>
</dbReference>
<dbReference type="Gene3D" id="3.40.50.300">
    <property type="entry name" value="P-loop containing nucleotide triphosphate hydrolases"/>
    <property type="match status" value="2"/>
</dbReference>
<dbReference type="GO" id="GO:0003676">
    <property type="term" value="F:nucleic acid binding"/>
    <property type="evidence" value="ECO:0007669"/>
    <property type="project" value="InterPro"/>
</dbReference>
<dbReference type="PROSITE" id="PS51195">
    <property type="entry name" value="Q_MOTIF"/>
    <property type="match status" value="1"/>
</dbReference>
<keyword evidence="12" id="KW-1185">Reference proteome</keyword>
<dbReference type="GO" id="GO:0005524">
    <property type="term" value="F:ATP binding"/>
    <property type="evidence" value="ECO:0007669"/>
    <property type="project" value="UniProtKB-KW"/>
</dbReference>
<protein>
    <recommendedName>
        <fullName evidence="1">RNA helicase</fullName>
        <ecNumber evidence="1">3.6.4.13</ecNumber>
    </recommendedName>
</protein>
<evidence type="ECO:0000313" key="11">
    <source>
        <dbReference type="EMBL" id="KAJ8599895.1"/>
    </source>
</evidence>
<dbReference type="InterPro" id="IPR027417">
    <property type="entry name" value="P-loop_NTPase"/>
</dbReference>
<reference evidence="11" key="1">
    <citation type="submission" date="2023-01" db="EMBL/GenBank/DDBJ databases">
        <title>Metagenome sequencing of chrysophaentin producing Chrysophaeum taylorii.</title>
        <authorList>
            <person name="Davison J."/>
            <person name="Bewley C."/>
        </authorList>
    </citation>
    <scope>NUCLEOTIDE SEQUENCE</scope>
    <source>
        <strain evidence="11">NIES-1699</strain>
    </source>
</reference>
<keyword evidence="3 7" id="KW-0378">Hydrolase</keyword>
<evidence type="ECO:0000256" key="1">
    <source>
        <dbReference type="ARBA" id="ARBA00012552"/>
    </source>
</evidence>
<name>A0AAD7XKZ1_9STRA</name>
<evidence type="ECO:0000256" key="4">
    <source>
        <dbReference type="ARBA" id="ARBA00022806"/>
    </source>
</evidence>
<dbReference type="SUPFAM" id="SSF52540">
    <property type="entry name" value="P-loop containing nucleoside triphosphate hydrolases"/>
    <property type="match status" value="1"/>
</dbReference>
<dbReference type="InterPro" id="IPR000629">
    <property type="entry name" value="RNA-helicase_DEAD-box_CS"/>
</dbReference>
<evidence type="ECO:0000256" key="7">
    <source>
        <dbReference type="RuleBase" id="RU000492"/>
    </source>
</evidence>
<proteinExistence type="inferred from homology"/>
<dbReference type="AlphaFoldDB" id="A0AAD7XKZ1"/>
<keyword evidence="4 7" id="KW-0347">Helicase</keyword>
<evidence type="ECO:0000256" key="2">
    <source>
        <dbReference type="ARBA" id="ARBA00022741"/>
    </source>
</evidence>
<feature type="short sequence motif" description="Q motif" evidence="6">
    <location>
        <begin position="94"/>
        <end position="122"/>
    </location>
</feature>
<comment type="similarity">
    <text evidence="7">Belongs to the DEAD box helicase family.</text>
</comment>
<keyword evidence="5 7" id="KW-0067">ATP-binding</keyword>
<keyword evidence="2 7" id="KW-0547">Nucleotide-binding</keyword>
<dbReference type="EMBL" id="JAQMWT010000533">
    <property type="protein sequence ID" value="KAJ8599895.1"/>
    <property type="molecule type" value="Genomic_DNA"/>
</dbReference>
<organism evidence="11 12">
    <name type="scientific">Chrysophaeum taylorii</name>
    <dbReference type="NCBI Taxonomy" id="2483200"/>
    <lineage>
        <taxon>Eukaryota</taxon>
        <taxon>Sar</taxon>
        <taxon>Stramenopiles</taxon>
        <taxon>Ochrophyta</taxon>
        <taxon>Pelagophyceae</taxon>
        <taxon>Pelagomonadales</taxon>
        <taxon>Pelagomonadaceae</taxon>
        <taxon>Chrysophaeum</taxon>
    </lineage>
</organism>